<evidence type="ECO:0000256" key="2">
    <source>
        <dbReference type="ARBA" id="ARBA00023043"/>
    </source>
</evidence>
<dbReference type="SUPFAM" id="SSF50249">
    <property type="entry name" value="Nucleic acid-binding proteins"/>
    <property type="match status" value="1"/>
</dbReference>
<accession>A0ABR0GX35</accession>
<dbReference type="PROSITE" id="PS50088">
    <property type="entry name" value="ANK_REPEAT"/>
    <property type="match status" value="2"/>
</dbReference>
<dbReference type="Pfam" id="PF01287">
    <property type="entry name" value="eIF-5a"/>
    <property type="match status" value="1"/>
</dbReference>
<feature type="region of interest" description="Disordered" evidence="4">
    <location>
        <begin position="170"/>
        <end position="191"/>
    </location>
</feature>
<dbReference type="InterPro" id="IPR036770">
    <property type="entry name" value="Ankyrin_rpt-contain_sf"/>
</dbReference>
<evidence type="ECO:0000256" key="3">
    <source>
        <dbReference type="PROSITE-ProRule" id="PRU00023"/>
    </source>
</evidence>
<reference evidence="6 7" key="1">
    <citation type="journal article" date="2023" name="bioRxiv">
        <title>High-quality genome assemblies of four members of thePodospora anserinaspecies complex.</title>
        <authorList>
            <person name="Ament-Velasquez S.L."/>
            <person name="Vogan A.A."/>
            <person name="Wallerman O."/>
            <person name="Hartmann F."/>
            <person name="Gautier V."/>
            <person name="Silar P."/>
            <person name="Giraud T."/>
            <person name="Johannesson H."/>
        </authorList>
    </citation>
    <scope>NUCLEOTIDE SEQUENCE [LARGE SCALE GENOMIC DNA]</scope>
    <source>
        <strain evidence="6 7">CBS 415.72m</strain>
    </source>
</reference>
<proteinExistence type="predicted"/>
<evidence type="ECO:0000256" key="4">
    <source>
        <dbReference type="SAM" id="MobiDB-lite"/>
    </source>
</evidence>
<feature type="repeat" description="ANK" evidence="3">
    <location>
        <begin position="316"/>
        <end position="348"/>
    </location>
</feature>
<dbReference type="InterPro" id="IPR008991">
    <property type="entry name" value="Translation_prot_SH3-like_sf"/>
</dbReference>
<dbReference type="GeneID" id="87902564"/>
<evidence type="ECO:0000313" key="7">
    <source>
        <dbReference type="Proteomes" id="UP001323405"/>
    </source>
</evidence>
<dbReference type="EMBL" id="JAFFHA010000001">
    <property type="protein sequence ID" value="KAK4660320.1"/>
    <property type="molecule type" value="Genomic_DNA"/>
</dbReference>
<dbReference type="Gene3D" id="1.25.40.20">
    <property type="entry name" value="Ankyrin repeat-containing domain"/>
    <property type="match status" value="2"/>
</dbReference>
<dbReference type="PROSITE" id="PS50297">
    <property type="entry name" value="ANK_REP_REGION"/>
    <property type="match status" value="1"/>
</dbReference>
<dbReference type="InterPro" id="IPR020189">
    <property type="entry name" value="IF5A_C"/>
</dbReference>
<gene>
    <name evidence="6" type="ORF">QC762_0017830</name>
</gene>
<keyword evidence="2 3" id="KW-0040">ANK repeat</keyword>
<dbReference type="InterPro" id="IPR014722">
    <property type="entry name" value="Rib_uL2_dom2"/>
</dbReference>
<evidence type="ECO:0000313" key="6">
    <source>
        <dbReference type="EMBL" id="KAK4660320.1"/>
    </source>
</evidence>
<dbReference type="Pfam" id="PF12796">
    <property type="entry name" value="Ank_2"/>
    <property type="match status" value="1"/>
</dbReference>
<name>A0ABR0GX35_9PEZI</name>
<dbReference type="InterPro" id="IPR002110">
    <property type="entry name" value="Ankyrin_rpt"/>
</dbReference>
<dbReference type="Proteomes" id="UP001323405">
    <property type="component" value="Unassembled WGS sequence"/>
</dbReference>
<dbReference type="PANTHER" id="PTHR24198">
    <property type="entry name" value="ANKYRIN REPEAT AND PROTEIN KINASE DOMAIN-CONTAINING PROTEIN"/>
    <property type="match status" value="1"/>
</dbReference>
<protein>
    <recommendedName>
        <fullName evidence="5">Translation initiation factor 5A C-terminal domain-containing protein</fullName>
    </recommendedName>
</protein>
<dbReference type="Gene3D" id="2.40.50.140">
    <property type="entry name" value="Nucleic acid-binding proteins"/>
    <property type="match status" value="1"/>
</dbReference>
<sequence>MASHEEALIRRPDFKISASIPSPLTVPIPCHHIRLGDILILGGRPCQVIRISTSAANGQHRYLGVDLFTKQLHEESSFVSNPAPSVVVQTMLGPVFKQYRVLDMQDGAIVALTETGDVKQNLPVIDQSSLWNRLQKAFESGRGSVRVLVVTDHGREMAVDMKVVHTSRLFGSRTTHDEHQKKPDVHEASRNGDSSLLRDILRDAPESITLLDTNKRTALFKAIEGRQRESAEILIDAGIDINALDENNISALEFALFNKDSTSQSMALLLLKGGASPVSNLESNGLALLSASAKGDMDTVNRLLANGTSINGQDRLGYTALHEAACFGNLEVAKKLIECGADVNAKTTLGGNTVLHVTIATSSDQQHRLFYEEESGRQKPPQLCSGHVDVVKLLLQYGAVPGLKRLDGLTVQGLLAQQLSALSADDQAQVFLQKILIVVNNPPSAESRTIVEKTYVPPTIPDAAWEVLSHGPTTQCP</sequence>
<dbReference type="SMART" id="SM00248">
    <property type="entry name" value="ANK"/>
    <property type="match status" value="6"/>
</dbReference>
<keyword evidence="7" id="KW-1185">Reference proteome</keyword>
<dbReference type="RefSeq" id="XP_062749290.1">
    <property type="nucleotide sequence ID" value="XM_062883042.1"/>
</dbReference>
<comment type="caution">
    <text evidence="6">The sequence shown here is derived from an EMBL/GenBank/DDBJ whole genome shotgun (WGS) entry which is preliminary data.</text>
</comment>
<dbReference type="Gene3D" id="2.30.30.30">
    <property type="match status" value="1"/>
</dbReference>
<organism evidence="6 7">
    <name type="scientific">Podospora pseudocomata</name>
    <dbReference type="NCBI Taxonomy" id="2093779"/>
    <lineage>
        <taxon>Eukaryota</taxon>
        <taxon>Fungi</taxon>
        <taxon>Dikarya</taxon>
        <taxon>Ascomycota</taxon>
        <taxon>Pezizomycotina</taxon>
        <taxon>Sordariomycetes</taxon>
        <taxon>Sordariomycetidae</taxon>
        <taxon>Sordariales</taxon>
        <taxon>Podosporaceae</taxon>
        <taxon>Podospora</taxon>
    </lineage>
</organism>
<dbReference type="InterPro" id="IPR012340">
    <property type="entry name" value="NA-bd_OB-fold"/>
</dbReference>
<dbReference type="PRINTS" id="PR01415">
    <property type="entry name" value="ANKYRIN"/>
</dbReference>
<dbReference type="SUPFAM" id="SSF50104">
    <property type="entry name" value="Translation proteins SH3-like domain"/>
    <property type="match status" value="1"/>
</dbReference>
<dbReference type="PANTHER" id="PTHR24198:SF165">
    <property type="entry name" value="ANKYRIN REPEAT-CONTAINING PROTEIN-RELATED"/>
    <property type="match status" value="1"/>
</dbReference>
<evidence type="ECO:0000256" key="1">
    <source>
        <dbReference type="ARBA" id="ARBA00022737"/>
    </source>
</evidence>
<feature type="compositionally biased region" description="Basic and acidic residues" evidence="4">
    <location>
        <begin position="174"/>
        <end position="190"/>
    </location>
</feature>
<keyword evidence="1" id="KW-0677">Repeat</keyword>
<feature type="repeat" description="ANK" evidence="3">
    <location>
        <begin position="214"/>
        <end position="246"/>
    </location>
</feature>
<feature type="domain" description="Translation initiation factor 5A C-terminal" evidence="5">
    <location>
        <begin position="97"/>
        <end position="162"/>
    </location>
</feature>
<dbReference type="CDD" id="cd04469">
    <property type="entry name" value="S1_Hex1"/>
    <property type="match status" value="1"/>
</dbReference>
<dbReference type="InterPro" id="IPR037318">
    <property type="entry name" value="Hex1_S1"/>
</dbReference>
<evidence type="ECO:0000259" key="5">
    <source>
        <dbReference type="Pfam" id="PF01287"/>
    </source>
</evidence>
<dbReference type="SUPFAM" id="SSF48403">
    <property type="entry name" value="Ankyrin repeat"/>
    <property type="match status" value="1"/>
</dbReference>